<accession>A0A7Y9WE95</accession>
<dbReference type="Proteomes" id="UP000572540">
    <property type="component" value="Unassembled WGS sequence"/>
</dbReference>
<dbReference type="Pfam" id="PF19570">
    <property type="entry name" value="DUF6088"/>
    <property type="match status" value="1"/>
</dbReference>
<organism evidence="1 2">
    <name type="scientific">Paraburkholderia bryophila</name>
    <dbReference type="NCBI Taxonomy" id="420952"/>
    <lineage>
        <taxon>Bacteria</taxon>
        <taxon>Pseudomonadati</taxon>
        <taxon>Pseudomonadota</taxon>
        <taxon>Betaproteobacteria</taxon>
        <taxon>Burkholderiales</taxon>
        <taxon>Burkholderiaceae</taxon>
        <taxon>Paraburkholderia</taxon>
    </lineage>
</organism>
<evidence type="ECO:0000313" key="1">
    <source>
        <dbReference type="EMBL" id="NYH18780.1"/>
    </source>
</evidence>
<dbReference type="InterPro" id="IPR045738">
    <property type="entry name" value="DUF6088"/>
</dbReference>
<protein>
    <recommendedName>
        <fullName evidence="3">AbiEi antitoxin of type IV toxin-antitoxin system</fullName>
    </recommendedName>
</protein>
<name>A0A7Y9WE95_9BURK</name>
<proteinExistence type="predicted"/>
<dbReference type="RefSeq" id="WP_179706304.1">
    <property type="nucleotide sequence ID" value="NZ_JACCAU010000001.1"/>
</dbReference>
<evidence type="ECO:0008006" key="3">
    <source>
        <dbReference type="Google" id="ProtNLM"/>
    </source>
</evidence>
<reference evidence="1 2" key="1">
    <citation type="submission" date="2020-07" db="EMBL/GenBank/DDBJ databases">
        <title>Exploring microbial biodiversity for novel pathways involved in the catabolism of aromatic compounds derived from lignin.</title>
        <authorList>
            <person name="Elkins J."/>
        </authorList>
    </citation>
    <scope>NUCLEOTIDE SEQUENCE [LARGE SCALE GENOMIC DNA]</scope>
    <source>
        <strain evidence="1 2">H2C3B</strain>
    </source>
</reference>
<comment type="caution">
    <text evidence="1">The sequence shown here is derived from an EMBL/GenBank/DDBJ whole genome shotgun (WGS) entry which is preliminary data.</text>
</comment>
<sequence>MGLEARVSRLIARRSGVVTLRSELAHLGSASQLSRVLSKLVRQKTLVRVGHGIYAKMRFNKFTQEPAPAATFEAIALEAFRKLGIAVLPGELMREYNEGRTTQIPMTPIVDTGCRRISRRIQVGTKSICYERSRRRQRGGSD</sequence>
<gene>
    <name evidence="1" type="ORF">GGD41_006008</name>
</gene>
<evidence type="ECO:0000313" key="2">
    <source>
        <dbReference type="Proteomes" id="UP000572540"/>
    </source>
</evidence>
<dbReference type="AlphaFoldDB" id="A0A7Y9WE95"/>
<dbReference type="EMBL" id="JACCAU010000001">
    <property type="protein sequence ID" value="NYH18780.1"/>
    <property type="molecule type" value="Genomic_DNA"/>
</dbReference>